<dbReference type="PANTHER" id="PTHR42978:SF2">
    <property type="entry name" value="102 KBASES UNSTABLE REGION: FROM 1 TO 119443"/>
    <property type="match status" value="1"/>
</dbReference>
<comment type="similarity">
    <text evidence="2">Belongs to the metallo-beta-lactamase superfamily.</text>
</comment>
<keyword evidence="8" id="KW-1185">Reference proteome</keyword>
<evidence type="ECO:0000313" key="7">
    <source>
        <dbReference type="EMBL" id="MFC5827946.1"/>
    </source>
</evidence>
<dbReference type="Gene3D" id="3.60.15.10">
    <property type="entry name" value="Ribonuclease Z/Hydroxyacylglutathione hydrolase-like"/>
    <property type="match status" value="1"/>
</dbReference>
<dbReference type="PANTHER" id="PTHR42978">
    <property type="entry name" value="QUORUM-QUENCHING LACTONASE YTNP-RELATED-RELATED"/>
    <property type="match status" value="1"/>
</dbReference>
<evidence type="ECO:0000256" key="5">
    <source>
        <dbReference type="ARBA" id="ARBA00022833"/>
    </source>
</evidence>
<protein>
    <submittedName>
        <fullName evidence="7">N-acyl homoserine lactonase family protein</fullName>
    </submittedName>
</protein>
<organism evidence="7 8">
    <name type="scientific">Nonomuraea insulae</name>
    <dbReference type="NCBI Taxonomy" id="1616787"/>
    <lineage>
        <taxon>Bacteria</taxon>
        <taxon>Bacillati</taxon>
        <taxon>Actinomycetota</taxon>
        <taxon>Actinomycetes</taxon>
        <taxon>Streptosporangiales</taxon>
        <taxon>Streptosporangiaceae</taxon>
        <taxon>Nonomuraea</taxon>
    </lineage>
</organism>
<dbReference type="CDD" id="cd07729">
    <property type="entry name" value="AHL_lactonase_MBL-fold"/>
    <property type="match status" value="1"/>
</dbReference>
<dbReference type="RefSeq" id="WP_379517446.1">
    <property type="nucleotide sequence ID" value="NZ_JBHSPA010000031.1"/>
</dbReference>
<reference evidence="8" key="1">
    <citation type="journal article" date="2019" name="Int. J. Syst. Evol. Microbiol.">
        <title>The Global Catalogue of Microorganisms (GCM) 10K type strain sequencing project: providing services to taxonomists for standard genome sequencing and annotation.</title>
        <authorList>
            <consortium name="The Broad Institute Genomics Platform"/>
            <consortium name="The Broad Institute Genome Sequencing Center for Infectious Disease"/>
            <person name="Wu L."/>
            <person name="Ma J."/>
        </authorList>
    </citation>
    <scope>NUCLEOTIDE SEQUENCE [LARGE SCALE GENOMIC DNA]</scope>
    <source>
        <strain evidence="8">CCUG 53903</strain>
    </source>
</reference>
<keyword evidence="4" id="KW-0378">Hydrolase</keyword>
<dbReference type="SUPFAM" id="SSF56281">
    <property type="entry name" value="Metallo-hydrolase/oxidoreductase"/>
    <property type="match status" value="1"/>
</dbReference>
<dbReference type="InterPro" id="IPR036866">
    <property type="entry name" value="RibonucZ/Hydroxyglut_hydro"/>
</dbReference>
<sequence>MSHGAAMETAMRLYLLRLGTIRGIEAPVPGFLIRLHDGTNVLVDTGYPADGDGFVEVSAEDDVVARLAGLGLTPADIHVVICTHLDPDHAGNHDRFPGAEFVVQRAHLEVARSGEIERLEEARKHWDLPGLRYRQVEGDLRLLPGIELIESGGHVPGHQSVLVRLLETGAVLLAGDAIPMSIAADPEERPMLPFDLDEAATRASTRKLAAVAEREDALVIYGHDPMQWAGLSVSPAYYA</sequence>
<keyword evidence="3" id="KW-0479">Metal-binding</keyword>
<dbReference type="EMBL" id="JBHSPA010000031">
    <property type="protein sequence ID" value="MFC5827946.1"/>
    <property type="molecule type" value="Genomic_DNA"/>
</dbReference>
<evidence type="ECO:0000256" key="3">
    <source>
        <dbReference type="ARBA" id="ARBA00022723"/>
    </source>
</evidence>
<keyword evidence="5" id="KW-0862">Zinc</keyword>
<dbReference type="SMART" id="SM00849">
    <property type="entry name" value="Lactamase_B"/>
    <property type="match status" value="1"/>
</dbReference>
<comment type="caution">
    <text evidence="7">The sequence shown here is derived from an EMBL/GenBank/DDBJ whole genome shotgun (WGS) entry which is preliminary data.</text>
</comment>
<evidence type="ECO:0000256" key="1">
    <source>
        <dbReference type="ARBA" id="ARBA00001947"/>
    </source>
</evidence>
<evidence type="ECO:0000256" key="2">
    <source>
        <dbReference type="ARBA" id="ARBA00007749"/>
    </source>
</evidence>
<dbReference type="InterPro" id="IPR051013">
    <property type="entry name" value="MBL_superfamily_lactonases"/>
</dbReference>
<dbReference type="Pfam" id="PF00753">
    <property type="entry name" value="Lactamase_B"/>
    <property type="match status" value="1"/>
</dbReference>
<name>A0ABW1CSY5_9ACTN</name>
<proteinExistence type="inferred from homology"/>
<evidence type="ECO:0000313" key="8">
    <source>
        <dbReference type="Proteomes" id="UP001596058"/>
    </source>
</evidence>
<dbReference type="InterPro" id="IPR001279">
    <property type="entry name" value="Metallo-B-lactamas"/>
</dbReference>
<accession>A0ABW1CSY5</accession>
<dbReference type="Proteomes" id="UP001596058">
    <property type="component" value="Unassembled WGS sequence"/>
</dbReference>
<evidence type="ECO:0000259" key="6">
    <source>
        <dbReference type="SMART" id="SM00849"/>
    </source>
</evidence>
<comment type="cofactor">
    <cofactor evidence="1">
        <name>Zn(2+)</name>
        <dbReference type="ChEBI" id="CHEBI:29105"/>
    </cofactor>
</comment>
<evidence type="ECO:0000256" key="4">
    <source>
        <dbReference type="ARBA" id="ARBA00022801"/>
    </source>
</evidence>
<gene>
    <name evidence="7" type="ORF">ACFPZ3_29130</name>
</gene>
<feature type="domain" description="Metallo-beta-lactamase" evidence="6">
    <location>
        <begin position="27"/>
        <end position="223"/>
    </location>
</feature>